<name>A0A0L8ALQ0_9BACT</name>
<evidence type="ECO:0000313" key="2">
    <source>
        <dbReference type="Proteomes" id="UP000036908"/>
    </source>
</evidence>
<dbReference type="PATRIC" id="fig|1566026.4.peg.3285"/>
<organism evidence="1 2">
    <name type="scientific">Roseivirga seohaensis subsp. aquiponti</name>
    <dbReference type="NCBI Taxonomy" id="1566026"/>
    <lineage>
        <taxon>Bacteria</taxon>
        <taxon>Pseudomonadati</taxon>
        <taxon>Bacteroidota</taxon>
        <taxon>Cytophagia</taxon>
        <taxon>Cytophagales</taxon>
        <taxon>Roseivirgaceae</taxon>
        <taxon>Roseivirga</taxon>
    </lineage>
</organism>
<sequence>MMEKRLVNITKVGLVTAAIFFHKKQTESDTFYIISSSKLSHRGFNKGYSILYNIYSSSIKPYAFFRNAITKIFSNINETFFDFTTGFISARPITKANNYITNLTIKMPMTEPITTTPMTRYCSRAPWSYKLCLTKTQLYL</sequence>
<dbReference type="EMBL" id="JSVA01000008">
    <property type="protein sequence ID" value="KOF03122.1"/>
    <property type="molecule type" value="Genomic_DNA"/>
</dbReference>
<accession>A0A0L8ALQ0</accession>
<dbReference type="AlphaFoldDB" id="A0A0L8ALQ0"/>
<gene>
    <name evidence="1" type="ORF">OB69_07270</name>
</gene>
<protein>
    <submittedName>
        <fullName evidence="1">Uncharacterized protein</fullName>
    </submittedName>
</protein>
<reference evidence="2" key="1">
    <citation type="submission" date="2014-11" db="EMBL/GenBank/DDBJ databases">
        <title>Genome sequencing of Roseivirga sp. D-25.</title>
        <authorList>
            <person name="Selvaratnam C."/>
            <person name="Thevarajoo S."/>
            <person name="Goh K.M."/>
            <person name="Eee R."/>
            <person name="Chan K.-G."/>
            <person name="Chong C.S."/>
        </authorList>
    </citation>
    <scope>NUCLEOTIDE SEQUENCE [LARGE SCALE GENOMIC DNA]</scope>
    <source>
        <strain evidence="2">D-25</strain>
    </source>
</reference>
<dbReference type="Proteomes" id="UP000036908">
    <property type="component" value="Unassembled WGS sequence"/>
</dbReference>
<comment type="caution">
    <text evidence="1">The sequence shown here is derived from an EMBL/GenBank/DDBJ whole genome shotgun (WGS) entry which is preliminary data.</text>
</comment>
<proteinExistence type="predicted"/>
<keyword evidence="2" id="KW-1185">Reference proteome</keyword>
<evidence type="ECO:0000313" key="1">
    <source>
        <dbReference type="EMBL" id="KOF03122.1"/>
    </source>
</evidence>